<keyword evidence="18" id="KW-1185">Reference proteome</keyword>
<gene>
    <name evidence="17" type="ORF">GCM10007933_27490</name>
</gene>
<dbReference type="PROSITE" id="PS01153">
    <property type="entry name" value="NOL1_NOP2_SUN"/>
    <property type="match status" value="1"/>
</dbReference>
<keyword evidence="15" id="KW-0812">Transmembrane</keyword>
<dbReference type="NCBIfam" id="NF008149">
    <property type="entry name" value="PRK10901.1"/>
    <property type="match status" value="1"/>
</dbReference>
<dbReference type="InterPro" id="IPR029063">
    <property type="entry name" value="SAM-dependent_MTases_sf"/>
</dbReference>
<dbReference type="NCBIfam" id="TIGR00563">
    <property type="entry name" value="rsmB"/>
    <property type="match status" value="1"/>
</dbReference>
<evidence type="ECO:0000259" key="16">
    <source>
        <dbReference type="PROSITE" id="PS51686"/>
    </source>
</evidence>
<keyword evidence="6" id="KW-0698">rRNA processing</keyword>
<evidence type="ECO:0000256" key="14">
    <source>
        <dbReference type="PROSITE-ProRule" id="PRU01023"/>
    </source>
</evidence>
<keyword evidence="15" id="KW-1133">Transmembrane helix</keyword>
<dbReference type="Gene3D" id="1.10.940.10">
    <property type="entry name" value="NusB-like"/>
    <property type="match status" value="1"/>
</dbReference>
<keyword evidence="15" id="KW-0472">Membrane</keyword>
<evidence type="ECO:0000256" key="2">
    <source>
        <dbReference type="ARBA" id="ARBA00004496"/>
    </source>
</evidence>
<dbReference type="EMBL" id="BSPX01000043">
    <property type="protein sequence ID" value="GLT23284.1"/>
    <property type="molecule type" value="Genomic_DNA"/>
</dbReference>
<comment type="similarity">
    <text evidence="3 14">Belongs to the class I-like SAM-binding methyltransferase superfamily. RsmB/NOP family.</text>
</comment>
<feature type="domain" description="SAM-dependent MTase RsmB/NOP-type" evidence="16">
    <location>
        <begin position="182"/>
        <end position="441"/>
    </location>
</feature>
<keyword evidence="5" id="KW-0963">Cytoplasm</keyword>
<dbReference type="Pfam" id="PF01189">
    <property type="entry name" value="Methyltr_RsmB-F"/>
    <property type="match status" value="1"/>
</dbReference>
<keyword evidence="8 14" id="KW-0808">Transferase</keyword>
<dbReference type="InterPro" id="IPR023267">
    <property type="entry name" value="RCMT"/>
</dbReference>
<dbReference type="InterPro" id="IPR049560">
    <property type="entry name" value="MeTrfase_RsmB-F_NOP2_cat"/>
</dbReference>
<comment type="function">
    <text evidence="1">Specifically methylates the cytosine at position 967 (m5C967) of 16S rRNA.</text>
</comment>
<dbReference type="InterPro" id="IPR018314">
    <property type="entry name" value="RsmB/NOL1/NOP2-like_CS"/>
</dbReference>
<comment type="caution">
    <text evidence="17">The sequence shown here is derived from an EMBL/GenBank/DDBJ whole genome shotgun (WGS) entry which is preliminary data.</text>
</comment>
<feature type="binding site" evidence="14">
    <location>
        <position position="337"/>
    </location>
    <ligand>
        <name>S-adenosyl-L-methionine</name>
        <dbReference type="ChEBI" id="CHEBI:59789"/>
    </ligand>
</feature>
<evidence type="ECO:0000256" key="7">
    <source>
        <dbReference type="ARBA" id="ARBA00022603"/>
    </source>
</evidence>
<evidence type="ECO:0000256" key="11">
    <source>
        <dbReference type="ARBA" id="ARBA00030399"/>
    </source>
</evidence>
<dbReference type="SUPFAM" id="SSF48013">
    <property type="entry name" value="NusB-like"/>
    <property type="match status" value="1"/>
</dbReference>
<evidence type="ECO:0000256" key="10">
    <source>
        <dbReference type="ARBA" id="ARBA00022884"/>
    </source>
</evidence>
<evidence type="ECO:0000313" key="17">
    <source>
        <dbReference type="EMBL" id="GLT23284.1"/>
    </source>
</evidence>
<evidence type="ECO:0000256" key="5">
    <source>
        <dbReference type="ARBA" id="ARBA00022490"/>
    </source>
</evidence>
<dbReference type="PROSITE" id="PS51686">
    <property type="entry name" value="SAM_MT_RSMB_NOP"/>
    <property type="match status" value="1"/>
</dbReference>
<dbReference type="InterPro" id="IPR035926">
    <property type="entry name" value="NusB-like_sf"/>
</dbReference>
<keyword evidence="10 14" id="KW-0694">RNA-binding</keyword>
<dbReference type="Gene3D" id="1.10.287.730">
    <property type="entry name" value="Helix hairpin bin"/>
    <property type="match status" value="1"/>
</dbReference>
<comment type="catalytic activity">
    <reaction evidence="13">
        <text>cytidine(967) in 16S rRNA + S-adenosyl-L-methionine = 5-methylcytidine(967) in 16S rRNA + S-adenosyl-L-homocysteine + H(+)</text>
        <dbReference type="Rhea" id="RHEA:42748"/>
        <dbReference type="Rhea" id="RHEA-COMP:10219"/>
        <dbReference type="Rhea" id="RHEA-COMP:10220"/>
        <dbReference type="ChEBI" id="CHEBI:15378"/>
        <dbReference type="ChEBI" id="CHEBI:57856"/>
        <dbReference type="ChEBI" id="CHEBI:59789"/>
        <dbReference type="ChEBI" id="CHEBI:74483"/>
        <dbReference type="ChEBI" id="CHEBI:82748"/>
        <dbReference type="EC" id="2.1.1.176"/>
    </reaction>
</comment>
<sequence length="442" mass="48242">MTDQPRSRRLVAAPSRLPEDSLAYALVTAAGLIADVVGGLTLTDALATLWARRPDTPPGVRGAILDLAYGTLRDYGRQDFILDQLLQNPLPEPVQSLLRVALHRLDTRPDTAHTTVDQAVEAAATLLEGKFKGVANGVLRNALRQATELRAAADADMVAEHRHPPWWIRRLKTQYPKDWRAILVAGNTHPPMALRVNSLRSSRDEVLESFADANLPVRVLANGTLILEKPVPVGRLPGFAEGCLSVQDAGAQFAAQHLDVDDGQRVLDACAAPGSKTCHILELADVELTALDTDASRTRRISENLTRLGLSATVKAADCRNLDAWWDGRPFDRILADVPCSASGVVRRNPDIKWLRRGGDIARFASQQAEILEALWRVLAPGGKMLYATCSVFAEENGEQIAAFAARHPDCRRLPIGGQLDCQYLPCTDHDGFFYALLEKAA</sequence>
<feature type="transmembrane region" description="Helical" evidence="15">
    <location>
        <begin position="21"/>
        <end position="42"/>
    </location>
</feature>
<dbReference type="InterPro" id="IPR006027">
    <property type="entry name" value="NusB_RsmB_TIM44"/>
</dbReference>
<feature type="binding site" evidence="14">
    <location>
        <position position="292"/>
    </location>
    <ligand>
        <name>S-adenosyl-L-methionine</name>
        <dbReference type="ChEBI" id="CHEBI:59789"/>
    </ligand>
</feature>
<keyword evidence="7 14" id="KW-0489">Methyltransferase</keyword>
<accession>A0ABQ6FE45</accession>
<dbReference type="Proteomes" id="UP001157167">
    <property type="component" value="Unassembled WGS sequence"/>
</dbReference>
<comment type="subcellular location">
    <subcellularLocation>
        <location evidence="2">Cytoplasm</location>
    </subcellularLocation>
</comment>
<protein>
    <recommendedName>
        <fullName evidence="4">16S rRNA (cytosine(967)-C(5))-methyltransferase</fullName>
        <ecNumber evidence="4">2.1.1.176</ecNumber>
    </recommendedName>
    <alternativeName>
        <fullName evidence="11">16S rRNA m5C967 methyltransferase</fullName>
    </alternativeName>
    <alternativeName>
        <fullName evidence="12">rRNA (cytosine-C(5)-)-methyltransferase RsmB</fullName>
    </alternativeName>
</protein>
<dbReference type="Pfam" id="PF01029">
    <property type="entry name" value="NusB"/>
    <property type="match status" value="1"/>
</dbReference>
<feature type="binding site" evidence="14">
    <location>
        <position position="318"/>
    </location>
    <ligand>
        <name>S-adenosyl-L-methionine</name>
        <dbReference type="ChEBI" id="CHEBI:59789"/>
    </ligand>
</feature>
<dbReference type="InterPro" id="IPR004573">
    <property type="entry name" value="rRNA_ssu_MeTfrase_B"/>
</dbReference>
<feature type="active site" description="Nucleophile" evidence="14">
    <location>
        <position position="390"/>
    </location>
</feature>
<dbReference type="Pfam" id="PF22458">
    <property type="entry name" value="RsmF-B_ferredox"/>
    <property type="match status" value="1"/>
</dbReference>
<dbReference type="GO" id="GO:0032259">
    <property type="term" value="P:methylation"/>
    <property type="evidence" value="ECO:0007669"/>
    <property type="project" value="UniProtKB-KW"/>
</dbReference>
<dbReference type="GO" id="GO:0008168">
    <property type="term" value="F:methyltransferase activity"/>
    <property type="evidence" value="ECO:0007669"/>
    <property type="project" value="UniProtKB-KW"/>
</dbReference>
<evidence type="ECO:0000256" key="9">
    <source>
        <dbReference type="ARBA" id="ARBA00022691"/>
    </source>
</evidence>
<proteinExistence type="inferred from homology"/>
<reference evidence="18" key="1">
    <citation type="journal article" date="2019" name="Int. J. Syst. Evol. Microbiol.">
        <title>The Global Catalogue of Microorganisms (GCM) 10K type strain sequencing project: providing services to taxonomists for standard genome sequencing and annotation.</title>
        <authorList>
            <consortium name="The Broad Institute Genomics Platform"/>
            <consortium name="The Broad Institute Genome Sequencing Center for Infectious Disease"/>
            <person name="Wu L."/>
            <person name="Ma J."/>
        </authorList>
    </citation>
    <scope>NUCLEOTIDE SEQUENCE [LARGE SCALE GENOMIC DNA]</scope>
    <source>
        <strain evidence="18">NBRC 102407</strain>
    </source>
</reference>
<evidence type="ECO:0000313" key="18">
    <source>
        <dbReference type="Proteomes" id="UP001157167"/>
    </source>
</evidence>
<dbReference type="CDD" id="cd02440">
    <property type="entry name" value="AdoMet_MTases"/>
    <property type="match status" value="1"/>
</dbReference>
<feature type="binding site" evidence="14">
    <location>
        <begin position="270"/>
        <end position="276"/>
    </location>
    <ligand>
        <name>S-adenosyl-L-methionine</name>
        <dbReference type="ChEBI" id="CHEBI:59789"/>
    </ligand>
</feature>
<dbReference type="Gene3D" id="3.30.70.1170">
    <property type="entry name" value="Sun protein, domain 3"/>
    <property type="match status" value="1"/>
</dbReference>
<dbReference type="SUPFAM" id="SSF53335">
    <property type="entry name" value="S-adenosyl-L-methionine-dependent methyltransferases"/>
    <property type="match status" value="1"/>
</dbReference>
<keyword evidence="9 14" id="KW-0949">S-adenosyl-L-methionine</keyword>
<dbReference type="Gene3D" id="3.40.50.150">
    <property type="entry name" value="Vaccinia Virus protein VP39"/>
    <property type="match status" value="1"/>
</dbReference>
<dbReference type="EC" id="2.1.1.176" evidence="4"/>
<evidence type="ECO:0000256" key="12">
    <source>
        <dbReference type="ARBA" id="ARBA00031088"/>
    </source>
</evidence>
<dbReference type="PRINTS" id="PR02008">
    <property type="entry name" value="RCMTFAMILY"/>
</dbReference>
<dbReference type="RefSeq" id="WP_284188497.1">
    <property type="nucleotide sequence ID" value="NZ_BSPX01000043.1"/>
</dbReference>
<dbReference type="PANTHER" id="PTHR22807:SF61">
    <property type="entry name" value="NOL1_NOP2_SUN FAMILY PROTEIN _ ANTITERMINATION NUSB DOMAIN-CONTAINING PROTEIN"/>
    <property type="match status" value="1"/>
</dbReference>
<evidence type="ECO:0000256" key="1">
    <source>
        <dbReference type="ARBA" id="ARBA00002724"/>
    </source>
</evidence>
<dbReference type="PANTHER" id="PTHR22807">
    <property type="entry name" value="NOP2 YEAST -RELATED NOL1/NOP2/FMU SUN DOMAIN-CONTAINING"/>
    <property type="match status" value="1"/>
</dbReference>
<organism evidence="17 18">
    <name type="scientific">Zoogloea oryzae</name>
    <dbReference type="NCBI Taxonomy" id="310767"/>
    <lineage>
        <taxon>Bacteria</taxon>
        <taxon>Pseudomonadati</taxon>
        <taxon>Pseudomonadota</taxon>
        <taxon>Betaproteobacteria</taxon>
        <taxon>Rhodocyclales</taxon>
        <taxon>Zoogloeaceae</taxon>
        <taxon>Zoogloea</taxon>
    </lineage>
</organism>
<evidence type="ECO:0000256" key="3">
    <source>
        <dbReference type="ARBA" id="ARBA00007494"/>
    </source>
</evidence>
<evidence type="ECO:0000256" key="4">
    <source>
        <dbReference type="ARBA" id="ARBA00012140"/>
    </source>
</evidence>
<evidence type="ECO:0000256" key="13">
    <source>
        <dbReference type="ARBA" id="ARBA00047283"/>
    </source>
</evidence>
<dbReference type="InterPro" id="IPR001678">
    <property type="entry name" value="MeTrfase_RsmB-F_NOP2_dom"/>
</dbReference>
<evidence type="ECO:0000256" key="6">
    <source>
        <dbReference type="ARBA" id="ARBA00022552"/>
    </source>
</evidence>
<name>A0ABQ6FE45_9RHOO</name>
<dbReference type="InterPro" id="IPR054728">
    <property type="entry name" value="RsmB-like_ferredoxin"/>
</dbReference>
<evidence type="ECO:0000256" key="8">
    <source>
        <dbReference type="ARBA" id="ARBA00022679"/>
    </source>
</evidence>
<evidence type="ECO:0000256" key="15">
    <source>
        <dbReference type="SAM" id="Phobius"/>
    </source>
</evidence>